<sequence>MPSATVDALHTIPGDDDGPFEVRAWINRVLLQYPPLCASDEEAEKLAGRFHGSGLDLKNAAIGDLQADSSLGPAAGLRVFQRIENASSAFESIMSSLKSATKSWGFDIIPANFGSREASRNNSIAIPPHEPDFSGSGRVSRSASGLHLSALDADQYGETAKSDVEAEASGSEGMLKMRKRSSVGAS</sequence>
<evidence type="ECO:0000313" key="1">
    <source>
        <dbReference type="EMBL" id="KAK3061490.1"/>
    </source>
</evidence>
<dbReference type="Proteomes" id="UP001186974">
    <property type="component" value="Unassembled WGS sequence"/>
</dbReference>
<gene>
    <name evidence="1" type="ORF">LTS18_006090</name>
</gene>
<reference evidence="1" key="1">
    <citation type="submission" date="2024-09" db="EMBL/GenBank/DDBJ databases">
        <title>Black Yeasts Isolated from many extreme environments.</title>
        <authorList>
            <person name="Coleine C."/>
            <person name="Stajich J.E."/>
            <person name="Selbmann L."/>
        </authorList>
    </citation>
    <scope>NUCLEOTIDE SEQUENCE</scope>
    <source>
        <strain evidence="1">CCFEE 5737</strain>
    </source>
</reference>
<keyword evidence="2" id="KW-1185">Reference proteome</keyword>
<name>A0ACC3D4B1_9PEZI</name>
<proteinExistence type="predicted"/>
<evidence type="ECO:0000313" key="2">
    <source>
        <dbReference type="Proteomes" id="UP001186974"/>
    </source>
</evidence>
<dbReference type="EMBL" id="JAWDJW010007812">
    <property type="protein sequence ID" value="KAK3061490.1"/>
    <property type="molecule type" value="Genomic_DNA"/>
</dbReference>
<accession>A0ACC3D4B1</accession>
<organism evidence="1 2">
    <name type="scientific">Coniosporium uncinatum</name>
    <dbReference type="NCBI Taxonomy" id="93489"/>
    <lineage>
        <taxon>Eukaryota</taxon>
        <taxon>Fungi</taxon>
        <taxon>Dikarya</taxon>
        <taxon>Ascomycota</taxon>
        <taxon>Pezizomycotina</taxon>
        <taxon>Dothideomycetes</taxon>
        <taxon>Dothideomycetes incertae sedis</taxon>
        <taxon>Coniosporium</taxon>
    </lineage>
</organism>
<protein>
    <submittedName>
        <fullName evidence="1">Uncharacterized protein</fullName>
    </submittedName>
</protein>
<comment type="caution">
    <text evidence="1">The sequence shown here is derived from an EMBL/GenBank/DDBJ whole genome shotgun (WGS) entry which is preliminary data.</text>
</comment>